<feature type="region of interest" description="Disordered" evidence="12">
    <location>
        <begin position="843"/>
        <end position="896"/>
    </location>
</feature>
<keyword evidence="6 11" id="KW-0406">Ion transport</keyword>
<dbReference type="InterPro" id="IPR046342">
    <property type="entry name" value="CBS_dom_sf"/>
</dbReference>
<evidence type="ECO:0000256" key="2">
    <source>
        <dbReference type="ARBA" id="ARBA00022448"/>
    </source>
</evidence>
<dbReference type="SMART" id="SM00116">
    <property type="entry name" value="CBS"/>
    <property type="match status" value="2"/>
</dbReference>
<feature type="transmembrane region" description="Helical" evidence="11">
    <location>
        <begin position="523"/>
        <end position="546"/>
    </location>
</feature>
<evidence type="ECO:0000256" key="8">
    <source>
        <dbReference type="ARBA" id="ARBA00023136"/>
    </source>
</evidence>
<feature type="transmembrane region" description="Helical" evidence="11">
    <location>
        <begin position="399"/>
        <end position="421"/>
    </location>
</feature>
<dbReference type="Gene3D" id="1.10.3080.10">
    <property type="entry name" value="Clc chloride channel"/>
    <property type="match status" value="1"/>
</dbReference>
<keyword evidence="7 10" id="KW-0129">CBS domain</keyword>
<evidence type="ECO:0000256" key="10">
    <source>
        <dbReference type="PROSITE-ProRule" id="PRU00703"/>
    </source>
</evidence>
<evidence type="ECO:0000256" key="1">
    <source>
        <dbReference type="ARBA" id="ARBA00004141"/>
    </source>
</evidence>
<comment type="caution">
    <text evidence="14">The sequence shown here is derived from an EMBL/GenBank/DDBJ whole genome shotgun (WGS) entry which is preliminary data.</text>
</comment>
<dbReference type="SUPFAM" id="SSF54631">
    <property type="entry name" value="CBS-domain pair"/>
    <property type="match status" value="1"/>
</dbReference>
<feature type="compositionally biased region" description="Polar residues" evidence="12">
    <location>
        <begin position="1"/>
        <end position="14"/>
    </location>
</feature>
<keyword evidence="15" id="KW-1185">Reference proteome</keyword>
<dbReference type="SUPFAM" id="SSF81340">
    <property type="entry name" value="Clc chloride channel"/>
    <property type="match status" value="1"/>
</dbReference>
<dbReference type="Proteomes" id="UP000751190">
    <property type="component" value="Unassembled WGS sequence"/>
</dbReference>
<gene>
    <name evidence="14" type="ORF">KFE25_003022</name>
</gene>
<dbReference type="InterPro" id="IPR051280">
    <property type="entry name" value="Cl-channel/antiporter"/>
</dbReference>
<dbReference type="PANTHER" id="PTHR11689">
    <property type="entry name" value="CHLORIDE CHANNEL PROTEIN CLC FAMILY MEMBER"/>
    <property type="match status" value="1"/>
</dbReference>
<dbReference type="OrthoDB" id="428525at2759"/>
<dbReference type="AlphaFoldDB" id="A0A8J5X8N2"/>
<reference evidence="14" key="1">
    <citation type="submission" date="2021-05" db="EMBL/GenBank/DDBJ databases">
        <title>The genome of the haptophyte Pavlova lutheri (Diacronema luteri, Pavlovales) - a model for lipid biosynthesis in eukaryotic algae.</title>
        <authorList>
            <person name="Hulatt C.J."/>
            <person name="Posewitz M.C."/>
        </authorList>
    </citation>
    <scope>NUCLEOTIDE SEQUENCE</scope>
    <source>
        <strain evidence="14">NIVA-4/92</strain>
    </source>
</reference>
<evidence type="ECO:0000256" key="12">
    <source>
        <dbReference type="SAM" id="MobiDB-lite"/>
    </source>
</evidence>
<evidence type="ECO:0000256" key="11">
    <source>
        <dbReference type="RuleBase" id="RU361221"/>
    </source>
</evidence>
<keyword evidence="9 11" id="KW-0868">Chloride</keyword>
<feature type="transmembrane region" description="Helical" evidence="11">
    <location>
        <begin position="441"/>
        <end position="459"/>
    </location>
</feature>
<dbReference type="EMBL" id="JAGTXO010000050">
    <property type="protein sequence ID" value="KAG8458487.1"/>
    <property type="molecule type" value="Genomic_DNA"/>
</dbReference>
<keyword evidence="8 11" id="KW-0472">Membrane</keyword>
<keyword evidence="4" id="KW-0677">Repeat</keyword>
<evidence type="ECO:0000256" key="7">
    <source>
        <dbReference type="ARBA" id="ARBA00023122"/>
    </source>
</evidence>
<dbReference type="PRINTS" id="PR00762">
    <property type="entry name" value="CLCHANNEL"/>
</dbReference>
<name>A0A8J5X8N2_DIALT</name>
<evidence type="ECO:0000256" key="3">
    <source>
        <dbReference type="ARBA" id="ARBA00022692"/>
    </source>
</evidence>
<keyword evidence="2 11" id="KW-0813">Transport</keyword>
<comment type="subcellular location">
    <subcellularLocation>
        <location evidence="1 11">Membrane</location>
        <topology evidence="1 11">Multi-pass membrane protein</topology>
    </subcellularLocation>
</comment>
<dbReference type="Pfam" id="PF00571">
    <property type="entry name" value="CBS"/>
    <property type="match status" value="1"/>
</dbReference>
<dbReference type="InterPro" id="IPR014743">
    <property type="entry name" value="Cl-channel_core"/>
</dbReference>
<dbReference type="InterPro" id="IPR000644">
    <property type="entry name" value="CBS_dom"/>
</dbReference>
<evidence type="ECO:0000256" key="5">
    <source>
        <dbReference type="ARBA" id="ARBA00022989"/>
    </source>
</evidence>
<evidence type="ECO:0000313" key="14">
    <source>
        <dbReference type="EMBL" id="KAG8458487.1"/>
    </source>
</evidence>
<feature type="compositionally biased region" description="Low complexity" evidence="12">
    <location>
        <begin position="751"/>
        <end position="770"/>
    </location>
</feature>
<evidence type="ECO:0000256" key="6">
    <source>
        <dbReference type="ARBA" id="ARBA00023065"/>
    </source>
</evidence>
<dbReference type="Pfam" id="PF00654">
    <property type="entry name" value="Voltage_CLC"/>
    <property type="match status" value="1"/>
</dbReference>
<comment type="caution">
    <text evidence="11">Lacks conserved residue(s) required for the propagation of feature annotation.</text>
</comment>
<dbReference type="GO" id="GO:0016020">
    <property type="term" value="C:membrane"/>
    <property type="evidence" value="ECO:0007669"/>
    <property type="project" value="UniProtKB-SubCell"/>
</dbReference>
<feature type="region of interest" description="Disordered" evidence="12">
    <location>
        <begin position="44"/>
        <end position="71"/>
    </location>
</feature>
<evidence type="ECO:0000256" key="9">
    <source>
        <dbReference type="ARBA" id="ARBA00023214"/>
    </source>
</evidence>
<accession>A0A8J5X8N2</accession>
<dbReference type="PROSITE" id="PS51371">
    <property type="entry name" value="CBS"/>
    <property type="match status" value="1"/>
</dbReference>
<feature type="transmembrane region" description="Helical" evidence="11">
    <location>
        <begin position="190"/>
        <end position="212"/>
    </location>
</feature>
<evidence type="ECO:0000259" key="13">
    <source>
        <dbReference type="PROSITE" id="PS51371"/>
    </source>
</evidence>
<organism evidence="14 15">
    <name type="scientific">Diacronema lutheri</name>
    <name type="common">Unicellular marine alga</name>
    <name type="synonym">Monochrysis lutheri</name>
    <dbReference type="NCBI Taxonomy" id="2081491"/>
    <lineage>
        <taxon>Eukaryota</taxon>
        <taxon>Haptista</taxon>
        <taxon>Haptophyta</taxon>
        <taxon>Pavlovophyceae</taxon>
        <taxon>Pavlovales</taxon>
        <taxon>Pavlovaceae</taxon>
        <taxon>Diacronema</taxon>
    </lineage>
</organism>
<dbReference type="Gene3D" id="3.10.580.10">
    <property type="entry name" value="CBS-domain"/>
    <property type="match status" value="1"/>
</dbReference>
<comment type="similarity">
    <text evidence="11">Belongs to the chloride channel (TC 2.A.49) family.</text>
</comment>
<keyword evidence="3 11" id="KW-0812">Transmembrane</keyword>
<dbReference type="GO" id="GO:0005254">
    <property type="term" value="F:chloride channel activity"/>
    <property type="evidence" value="ECO:0007669"/>
    <property type="project" value="UniProtKB-UniRule"/>
</dbReference>
<sequence>MRRPASTSGATRSLSGLLGQAEREAADAEAEAVASRARLLTLAAPELPSLWLPPPTRGRSAKPPLSMEGARRRVMLRGETRGSEGERYARDDDAMLAAMLASDASARARGATPAEPCSGVDFEEVENELTPQRVRDEARMPALMLALALTLALCVACIAAALDASLSLIAEEKLRRVLALQDGGARAWRPFVALAGVNCCFVGFAALCVNYVEPCAKGSGIPEIKAYLNGRRVPRVLHWRTVVAKVLGVLGSVGGQLPAGKEGPLIHAGAGLGATLCAALARTLHASRSVGALTTPSAVRDLVSIGCACGVAGAFAAPIGGVLFVLEEAASPQFWHTSLTSLTFLAASAAALAVSALSSLRTPHAGQMAQAALVHFGAFEGASRPEWYDRERPWRMAELPSLCALGVACGLGGAGFIALNVRLTRWRRRHVTSRRARLLEALLASLLTTTCIFWAPLIAPCRPTAGLPFALLPDSPMLAGPHCDARAHGGEEDATPAHVSVLASLLLHPLDHGVRILFHTTGALPAAELFGCALLLLWLACCAYGLSVPSGIFVPTIAIGACLGRAAGELIVLVMPRGAGVDVGGMALVGSAAFLAGVTRVTLSAAVIVVETTANVTYAPPVAIAVLLAKAVGDCFGPGLYDAHLELQRIAFLHDALPDSVRHLRAGDVASSPAVCVSEVSSARALILLLRGCSHNGFPVTYTHGPGRERKFSGMITRQQLLVLLKHRAFVPELAAGAPAAPSVCAAPRASAASSAGNGDGGSVDAAAGREAASPPFDPSPRAAGGASSLHDGFLCSSGHADGRAEIAEGQQIARAETVGIELARAMPRQASAARANGGELLHSSAPARAGTSPPGSPSTAAQAEPNDASPAASCGPGGDAPLSRAPSAPRLTQGLTAGPHAAAGLEVCASSGRWVRTASFAPNTLLPYRAFQARERRELTVANVRLREAELDRLIDLAPYMNAGAITVHPSAQLARVHLLFRSLGLRHLALTDSSSTVVGIITRRDITDATARIEPEPEAALDAELHL</sequence>
<keyword evidence="5 11" id="KW-1133">Transmembrane helix</keyword>
<evidence type="ECO:0000256" key="4">
    <source>
        <dbReference type="ARBA" id="ARBA00022737"/>
    </source>
</evidence>
<feature type="domain" description="CBS" evidence="13">
    <location>
        <begin position="962"/>
        <end position="1020"/>
    </location>
</feature>
<feature type="transmembrane region" description="Helical" evidence="11">
    <location>
        <begin position="552"/>
        <end position="575"/>
    </location>
</feature>
<evidence type="ECO:0000313" key="15">
    <source>
        <dbReference type="Proteomes" id="UP000751190"/>
    </source>
</evidence>
<proteinExistence type="inferred from homology"/>
<dbReference type="InterPro" id="IPR001807">
    <property type="entry name" value="ClC"/>
</dbReference>
<dbReference type="PANTHER" id="PTHR11689:SF136">
    <property type="entry name" value="H(+)_CL(-) EXCHANGE TRANSPORTER 7"/>
    <property type="match status" value="1"/>
</dbReference>
<feature type="transmembrane region" description="Helical" evidence="11">
    <location>
        <begin position="142"/>
        <end position="170"/>
    </location>
</feature>
<feature type="region of interest" description="Disordered" evidence="12">
    <location>
        <begin position="1"/>
        <end position="24"/>
    </location>
</feature>
<dbReference type="OMA" id="WRVHIAN"/>
<feature type="region of interest" description="Disordered" evidence="12">
    <location>
        <begin position="751"/>
        <end position="789"/>
    </location>
</feature>
<protein>
    <recommendedName>
        <fullName evidence="11">Chloride channel protein</fullName>
    </recommendedName>
</protein>
<feature type="transmembrane region" description="Helical" evidence="11">
    <location>
        <begin position="302"/>
        <end position="326"/>
    </location>
</feature>